<evidence type="ECO:0000313" key="3">
    <source>
        <dbReference type="Proteomes" id="UP000288388"/>
    </source>
</evidence>
<protein>
    <submittedName>
        <fullName evidence="2">Uncharacterized protein</fullName>
    </submittedName>
</protein>
<proteinExistence type="predicted"/>
<feature type="transmembrane region" description="Helical" evidence="1">
    <location>
        <begin position="28"/>
        <end position="49"/>
    </location>
</feature>
<dbReference type="AlphaFoldDB" id="A0A437UMM7"/>
<dbReference type="Proteomes" id="UP000288388">
    <property type="component" value="Unassembled WGS sequence"/>
</dbReference>
<gene>
    <name evidence="2" type="ORF">EK398_08255</name>
</gene>
<keyword evidence="1" id="KW-0472">Membrane</keyword>
<feature type="transmembrane region" description="Helical" evidence="1">
    <location>
        <begin position="56"/>
        <end position="79"/>
    </location>
</feature>
<evidence type="ECO:0000256" key="1">
    <source>
        <dbReference type="SAM" id="Phobius"/>
    </source>
</evidence>
<organism evidence="2 3">
    <name type="scientific">Enterococcus avium</name>
    <name type="common">Streptococcus avium</name>
    <dbReference type="NCBI Taxonomy" id="33945"/>
    <lineage>
        <taxon>Bacteria</taxon>
        <taxon>Bacillati</taxon>
        <taxon>Bacillota</taxon>
        <taxon>Bacilli</taxon>
        <taxon>Lactobacillales</taxon>
        <taxon>Enterococcaceae</taxon>
        <taxon>Enterococcus</taxon>
    </lineage>
</organism>
<evidence type="ECO:0000313" key="2">
    <source>
        <dbReference type="EMBL" id="RVU94841.1"/>
    </source>
</evidence>
<comment type="caution">
    <text evidence="2">The sequence shown here is derived from an EMBL/GenBank/DDBJ whole genome shotgun (WGS) entry which is preliminary data.</text>
</comment>
<keyword evidence="1" id="KW-0812">Transmembrane</keyword>
<dbReference type="EMBL" id="RYZS01000001">
    <property type="protein sequence ID" value="RVU94841.1"/>
    <property type="molecule type" value="Genomic_DNA"/>
</dbReference>
<accession>A0A437UMM7</accession>
<dbReference type="RefSeq" id="WP_127978789.1">
    <property type="nucleotide sequence ID" value="NZ_JBBJUN010000001.1"/>
</dbReference>
<name>A0A437UMM7_ENTAV</name>
<dbReference type="Pfam" id="PF20386">
    <property type="entry name" value="DUF6681"/>
    <property type="match status" value="1"/>
</dbReference>
<reference evidence="2 3" key="1">
    <citation type="submission" date="2018-12" db="EMBL/GenBank/DDBJ databases">
        <title>A novel vanA-carrying plasmid in a clinical isolate of Enterococcus avium.</title>
        <authorList>
            <person name="Bernasconi O.J."/>
            <person name="Luzzaro F."/>
            <person name="Endimiani A."/>
        </authorList>
    </citation>
    <scope>NUCLEOTIDE SEQUENCE [LARGE SCALE GENOMIC DNA]</scope>
    <source>
        <strain evidence="2 3">LC0559/18</strain>
    </source>
</reference>
<dbReference type="InterPro" id="IPR046503">
    <property type="entry name" value="DUF6681"/>
</dbReference>
<keyword evidence="1" id="KW-1133">Transmembrane helix</keyword>
<sequence length="243" mass="28688">MTILLDIINGLNKFLGFLDISPKYSNRAYTLLSIIPTVYILRIVYGLWLNQNYLQLVLYGLIFIVLVYFFVLNFFYYFLDKNVKGDITQLFVKYLPDDAFNIQNEQPRKNKKVFGQAKEISVDFNEDYQLKLAENIQSLIDKKEIVTRDISKEEGFLIDENTLYPYYYVKQVDTGLYQLQIGRNYRELETIGTIRHVEPLKPIGLFIVGGDFVKEGIRYHEPYRLKFLVRVEEGTARTRRSKK</sequence>